<dbReference type="CDD" id="cd03250">
    <property type="entry name" value="ABCC_MRP_domain1"/>
    <property type="match status" value="1"/>
</dbReference>
<dbReference type="InterPro" id="IPR017871">
    <property type="entry name" value="ABC_transporter-like_CS"/>
</dbReference>
<feature type="transmembrane region" description="Helical" evidence="11">
    <location>
        <begin position="1039"/>
        <end position="1063"/>
    </location>
</feature>
<feature type="compositionally biased region" description="Low complexity" evidence="10">
    <location>
        <begin position="971"/>
        <end position="986"/>
    </location>
</feature>
<comment type="caution">
    <text evidence="14">The sequence shown here is derived from an EMBL/GenBank/DDBJ whole genome shotgun (WGS) entry which is preliminary data.</text>
</comment>
<dbReference type="PROSITE" id="PS50893">
    <property type="entry name" value="ABC_TRANSPORTER_2"/>
    <property type="match status" value="2"/>
</dbReference>
<protein>
    <recommendedName>
        <fullName evidence="16">ATP-dependent bile acid permease</fullName>
    </recommendedName>
</protein>
<proteinExistence type="predicted"/>
<keyword evidence="2" id="KW-0813">Transport</keyword>
<dbReference type="InterPro" id="IPR003439">
    <property type="entry name" value="ABC_transporter-like_ATP-bd"/>
</dbReference>
<dbReference type="PANTHER" id="PTHR24223:SF353">
    <property type="entry name" value="ABC TRANSPORTER ATP-BINDING PROTEIN_PERMEASE VMR1-RELATED"/>
    <property type="match status" value="1"/>
</dbReference>
<keyword evidence="15" id="KW-1185">Reference proteome</keyword>
<dbReference type="InterPro" id="IPR011527">
    <property type="entry name" value="ABC1_TM_dom"/>
</dbReference>
<accession>A0AAJ0HP78</accession>
<dbReference type="CDD" id="cd18604">
    <property type="entry name" value="ABC_6TM_VMR1_D2_like"/>
    <property type="match status" value="1"/>
</dbReference>
<evidence type="ECO:0000256" key="6">
    <source>
        <dbReference type="ARBA" id="ARBA00022840"/>
    </source>
</evidence>
<feature type="transmembrane region" description="Helical" evidence="11">
    <location>
        <begin position="613"/>
        <end position="640"/>
    </location>
</feature>
<dbReference type="PROSITE" id="PS00211">
    <property type="entry name" value="ABC_TRANSPORTER_1"/>
    <property type="match status" value="2"/>
</dbReference>
<evidence type="ECO:0008006" key="16">
    <source>
        <dbReference type="Google" id="ProtNLM"/>
    </source>
</evidence>
<dbReference type="CDD" id="cd03244">
    <property type="entry name" value="ABCC_MRP_domain2"/>
    <property type="match status" value="1"/>
</dbReference>
<dbReference type="InterPro" id="IPR003593">
    <property type="entry name" value="AAA+_ATPase"/>
</dbReference>
<feature type="compositionally biased region" description="Low complexity" evidence="10">
    <location>
        <begin position="461"/>
        <end position="470"/>
    </location>
</feature>
<feature type="transmembrane region" description="Helical" evidence="11">
    <location>
        <begin position="509"/>
        <end position="529"/>
    </location>
</feature>
<dbReference type="FunFam" id="3.40.50.300:FF:000825">
    <property type="entry name" value="ABC bile acid transporter"/>
    <property type="match status" value="1"/>
</dbReference>
<gene>
    <name evidence="14" type="ORF">B0T25DRAFT_599877</name>
</gene>
<reference evidence="14" key="1">
    <citation type="journal article" date="2023" name="Mol. Phylogenet. Evol.">
        <title>Genome-scale phylogeny and comparative genomics of the fungal order Sordariales.</title>
        <authorList>
            <person name="Hensen N."/>
            <person name="Bonometti L."/>
            <person name="Westerberg I."/>
            <person name="Brannstrom I.O."/>
            <person name="Guillou S."/>
            <person name="Cros-Aarteil S."/>
            <person name="Calhoun S."/>
            <person name="Haridas S."/>
            <person name="Kuo A."/>
            <person name="Mondo S."/>
            <person name="Pangilinan J."/>
            <person name="Riley R."/>
            <person name="LaButti K."/>
            <person name="Andreopoulos B."/>
            <person name="Lipzen A."/>
            <person name="Chen C."/>
            <person name="Yan M."/>
            <person name="Daum C."/>
            <person name="Ng V."/>
            <person name="Clum A."/>
            <person name="Steindorff A."/>
            <person name="Ohm R.A."/>
            <person name="Martin F."/>
            <person name="Silar P."/>
            <person name="Natvig D.O."/>
            <person name="Lalanne C."/>
            <person name="Gautier V."/>
            <person name="Ament-Velasquez S.L."/>
            <person name="Kruys A."/>
            <person name="Hutchinson M.I."/>
            <person name="Powell A.J."/>
            <person name="Barry K."/>
            <person name="Miller A.N."/>
            <person name="Grigoriev I.V."/>
            <person name="Debuchy R."/>
            <person name="Gladieux P."/>
            <person name="Hiltunen Thoren M."/>
            <person name="Johannesson H."/>
        </authorList>
    </citation>
    <scope>NUCLEOTIDE SEQUENCE</scope>
    <source>
        <strain evidence="14">CBS 955.72</strain>
    </source>
</reference>
<evidence type="ECO:0000259" key="12">
    <source>
        <dbReference type="PROSITE" id="PS50893"/>
    </source>
</evidence>
<sequence>MGGSFASCPWPIWRTDDFTPCFLVDYLKILLPLAIIGLSLLQILVSNILRAVRLKRSHEYQRITDPAAPISPLGDHTGLPPDEIPDSDDEDDDDLAINGGGGRLALAKTTTKGSVVQASSPPAQTLSVVVEVLAISGLVAVNAIAVEYNAFGKHRGRIAAASGLAVWVYVLILASLRLFLGKTQYRVPRLWNHTAAIYSLQWIPSMILFRSLIIHPARTQLTTYLVFIEFSLTTLLFGMAISTRKGNKTILLEWEDGIEPGREDLASIFSKYTFSWVDAIVWQGWKEPLELKRVWNLLPKDKAVAILAHYRHFKKTTTLAFHLVKFFKGMLLVQAAWGVMSGILTFAPTLILKAILEYVENPDDTPRNVLWLFVILLPVSDIARSVADGQALYIGRKICINIRAILVGEIYAKALRRKASAGKDTVLGADKKKPDAAPKKGIFAKVKQALGIKQDDKKDATNANGNGAADASKDEDKNKAANNDEQANMGTIINLMSVDSFKVSEVTAYGHYLVATSPTQLIVSIVLLYQVMGLSAIPGFIVMALLLPINILFARGFNSTQKKIMAATDKRIHTTNEILQNIRIIKYFAWEHKYAKIVDEKRQAELKALRNRFMLWAAAVAVWNSVPILITFFSFLVYTVIEGKPLYPSVAFTAISLFMLLRYPLDQLGDMIAHVQESKVSIDRIEEFLAEEETEKFDQLGRENIDESGNRFIGFRDATFIWGSKNAVAEDGTMAFRLYDLDIDFKMGKLNVITGPTGSGKTSLLMALLGEMSLIKGRVFLPGGRSREDVHPDPETGLAETCAYVAQQAWLVNASIKDNILFSAPFEEQRYKDVIVACALEHDLEILDNGDETLVGEKGITLSGGQKQRISLARAVYSNSKHLLLDDCLSAVDSHTAQWIFNNCIMGPLMKHRTCILVSHNIPLCVPFSDYVITMNNGRVTAQGPSQELIASGKLGEEVLQKSGPGSAHISRVPSRVPSSVGEESGTTLVNEADANGQQTKAQTAKKENKKQDAMEETKATGAVKWPVMKLYLGSMGSWWFWLVACGVFAAQQLCGVASSIWIKEWSNQYATEGTTGVIFNTNSQSYASQSFTPTYFASVSTYAQGNSSAFAAATEPPQVNVTYYLGILALIGLAGAVAALVRDLWIFLGSLTASYKIHDRLMSAVTGARFKFFDVTPLGQMMNRFSKDLEAVDQEVASISIGLMTCALGIVVTITLIAYITPAFLFAGVFITAAYVFLGIFYLSASRDLKRLESVERSPLFQQFGETLTGVTTIRAYSDERRFVRDNLAKINRQLRPFIYLWGANRWLAFRTDLLGDLVAFFSGVFIIMTLGDIDPGSAGISLSYAIGFADNMLWLVRLYAMNEQNMNSVERIKEYLDVEQEAAAIVEKNRPHENWPSKGSVEFIDYTTRYRMELDPVLKNLTFKIEAHEKVGIVGRTGAGKSSLALAIFRALEADEGKILIDDVDIGKIGLRDLREAITIVPQDPTLFMGTIRTNLDPFSIYSDEDIFAALRRVHLITADEVTVSQPSLLPSPPTIAVVNDNGEASQEPTRPPTATNKNVFLDLSSPVTESGSNLSQGQRQLLCLARALLKNPSVLVMDEATASIDYATDSAIQGTIQELTSTIITIAHRLQTIVDYDKVLVLDKGQIVEYGPPWELIKKVNGSFKGMCEMSGDFDSLVKAAEKARKSRQLVDVDEEAEVEVEVEVEVEEGSGEAGNGSAQE</sequence>
<dbReference type="InterPro" id="IPR036640">
    <property type="entry name" value="ABC1_TM_sf"/>
</dbReference>
<feature type="transmembrane region" description="Helical" evidence="11">
    <location>
        <begin position="535"/>
        <end position="553"/>
    </location>
</feature>
<feature type="transmembrane region" description="Helical" evidence="11">
    <location>
        <begin position="1224"/>
        <end position="1244"/>
    </location>
</feature>
<dbReference type="PANTHER" id="PTHR24223">
    <property type="entry name" value="ATP-BINDING CASSETTE SUB-FAMILY C"/>
    <property type="match status" value="1"/>
</dbReference>
<keyword evidence="6" id="KW-0067">ATP-binding</keyword>
<feature type="transmembrane region" description="Helical" evidence="11">
    <location>
        <begin position="158"/>
        <end position="178"/>
    </location>
</feature>
<comment type="subcellular location">
    <subcellularLocation>
        <location evidence="1">Membrane</location>
        <topology evidence="1">Multi-pass membrane protein</topology>
    </subcellularLocation>
</comment>
<keyword evidence="5" id="KW-0547">Nucleotide-binding</keyword>
<dbReference type="SUPFAM" id="SSF52540">
    <property type="entry name" value="P-loop containing nucleoside triphosphate hydrolases"/>
    <property type="match status" value="2"/>
</dbReference>
<evidence type="ECO:0000256" key="9">
    <source>
        <dbReference type="ARBA" id="ARBA00023180"/>
    </source>
</evidence>
<name>A0AAJ0HP78_9PEZI</name>
<keyword evidence="4" id="KW-0677">Repeat</keyword>
<dbReference type="GO" id="GO:0000329">
    <property type="term" value="C:fungal-type vacuole membrane"/>
    <property type="evidence" value="ECO:0007669"/>
    <property type="project" value="TreeGrafter"/>
</dbReference>
<evidence type="ECO:0000256" key="4">
    <source>
        <dbReference type="ARBA" id="ARBA00022737"/>
    </source>
</evidence>
<organism evidence="14 15">
    <name type="scientific">Lasiosphaeria hispida</name>
    <dbReference type="NCBI Taxonomy" id="260671"/>
    <lineage>
        <taxon>Eukaryota</taxon>
        <taxon>Fungi</taxon>
        <taxon>Dikarya</taxon>
        <taxon>Ascomycota</taxon>
        <taxon>Pezizomycotina</taxon>
        <taxon>Sordariomycetes</taxon>
        <taxon>Sordariomycetidae</taxon>
        <taxon>Sordariales</taxon>
        <taxon>Lasiosphaeriaceae</taxon>
        <taxon>Lasiosphaeria</taxon>
    </lineage>
</organism>
<evidence type="ECO:0000256" key="10">
    <source>
        <dbReference type="SAM" id="MobiDB-lite"/>
    </source>
</evidence>
<feature type="transmembrane region" description="Helical" evidence="11">
    <location>
        <begin position="29"/>
        <end position="52"/>
    </location>
</feature>
<evidence type="ECO:0000256" key="11">
    <source>
        <dbReference type="SAM" id="Phobius"/>
    </source>
</evidence>
<feature type="transmembrane region" description="Helical" evidence="11">
    <location>
        <begin position="1197"/>
        <end position="1218"/>
    </location>
</feature>
<feature type="region of interest" description="Disordered" evidence="10">
    <location>
        <begin position="66"/>
        <end position="92"/>
    </location>
</feature>
<dbReference type="InterPro" id="IPR027417">
    <property type="entry name" value="P-loop_NTPase"/>
</dbReference>
<feature type="transmembrane region" description="Helical" evidence="11">
    <location>
        <begin position="190"/>
        <end position="209"/>
    </location>
</feature>
<feature type="domain" description="ABC transmembrane type-1" evidence="13">
    <location>
        <begin position="338"/>
        <end position="677"/>
    </location>
</feature>
<evidence type="ECO:0000259" key="13">
    <source>
        <dbReference type="PROSITE" id="PS50929"/>
    </source>
</evidence>
<dbReference type="InterPro" id="IPR050173">
    <property type="entry name" value="ABC_transporter_C-like"/>
</dbReference>
<keyword evidence="8 11" id="KW-0472">Membrane</keyword>
<dbReference type="PROSITE" id="PS50929">
    <property type="entry name" value="ABC_TM1F"/>
    <property type="match status" value="2"/>
</dbReference>
<feature type="transmembrane region" description="Helical" evidence="11">
    <location>
        <begin position="221"/>
        <end position="241"/>
    </location>
</feature>
<dbReference type="CDD" id="cd18596">
    <property type="entry name" value="ABC_6TM_VMR1_D1_like"/>
    <property type="match status" value="1"/>
</dbReference>
<keyword evidence="3 11" id="KW-0812">Transmembrane</keyword>
<keyword evidence="7 11" id="KW-1133">Transmembrane helix</keyword>
<reference evidence="14" key="2">
    <citation type="submission" date="2023-06" db="EMBL/GenBank/DDBJ databases">
        <authorList>
            <consortium name="Lawrence Berkeley National Laboratory"/>
            <person name="Haridas S."/>
            <person name="Hensen N."/>
            <person name="Bonometti L."/>
            <person name="Westerberg I."/>
            <person name="Brannstrom I.O."/>
            <person name="Guillou S."/>
            <person name="Cros-Aarteil S."/>
            <person name="Calhoun S."/>
            <person name="Kuo A."/>
            <person name="Mondo S."/>
            <person name="Pangilinan J."/>
            <person name="Riley R."/>
            <person name="Labutti K."/>
            <person name="Andreopoulos B."/>
            <person name="Lipzen A."/>
            <person name="Chen C."/>
            <person name="Yanf M."/>
            <person name="Daum C."/>
            <person name="Ng V."/>
            <person name="Clum A."/>
            <person name="Steindorff A."/>
            <person name="Ohm R."/>
            <person name="Martin F."/>
            <person name="Silar P."/>
            <person name="Natvig D."/>
            <person name="Lalanne C."/>
            <person name="Gautier V."/>
            <person name="Ament-Velasquez S.L."/>
            <person name="Kruys A."/>
            <person name="Hutchinson M.I."/>
            <person name="Powell A.J."/>
            <person name="Barry K."/>
            <person name="Miller A.N."/>
            <person name="Grigoriev I.V."/>
            <person name="Debuchy R."/>
            <person name="Gladieux P."/>
            <person name="Thoren M.H."/>
            <person name="Johannesson H."/>
        </authorList>
    </citation>
    <scope>NUCLEOTIDE SEQUENCE</scope>
    <source>
        <strain evidence="14">CBS 955.72</strain>
    </source>
</reference>
<evidence type="ECO:0000313" key="15">
    <source>
        <dbReference type="Proteomes" id="UP001275084"/>
    </source>
</evidence>
<feature type="domain" description="ABC transmembrane type-1" evidence="13">
    <location>
        <begin position="1043"/>
        <end position="1363"/>
    </location>
</feature>
<dbReference type="Proteomes" id="UP001275084">
    <property type="component" value="Unassembled WGS sequence"/>
</dbReference>
<feature type="domain" description="ABC transporter" evidence="12">
    <location>
        <begin position="713"/>
        <end position="962"/>
    </location>
</feature>
<feature type="region of interest" description="Disordered" evidence="10">
    <location>
        <begin position="455"/>
        <end position="480"/>
    </location>
</feature>
<evidence type="ECO:0000256" key="3">
    <source>
        <dbReference type="ARBA" id="ARBA00022692"/>
    </source>
</evidence>
<dbReference type="EMBL" id="JAUIQD010000002">
    <property type="protein sequence ID" value="KAK3358931.1"/>
    <property type="molecule type" value="Genomic_DNA"/>
</dbReference>
<dbReference type="SMART" id="SM00382">
    <property type="entry name" value="AAA"/>
    <property type="match status" value="2"/>
</dbReference>
<dbReference type="Pfam" id="PF00005">
    <property type="entry name" value="ABC_tran"/>
    <property type="match status" value="2"/>
</dbReference>
<feature type="transmembrane region" description="Helical" evidence="11">
    <location>
        <begin position="331"/>
        <end position="356"/>
    </location>
</feature>
<dbReference type="GO" id="GO:0140359">
    <property type="term" value="F:ABC-type transporter activity"/>
    <property type="evidence" value="ECO:0007669"/>
    <property type="project" value="InterPro"/>
</dbReference>
<evidence type="ECO:0000256" key="1">
    <source>
        <dbReference type="ARBA" id="ARBA00004141"/>
    </source>
</evidence>
<feature type="compositionally biased region" description="Basic and acidic residues" evidence="10">
    <location>
        <begin position="1005"/>
        <end position="1018"/>
    </location>
</feature>
<dbReference type="GO" id="GO:0005524">
    <property type="term" value="F:ATP binding"/>
    <property type="evidence" value="ECO:0007669"/>
    <property type="project" value="UniProtKB-KW"/>
</dbReference>
<dbReference type="Gene3D" id="3.40.50.300">
    <property type="entry name" value="P-loop containing nucleotide triphosphate hydrolases"/>
    <property type="match status" value="2"/>
</dbReference>
<feature type="compositionally biased region" description="Acidic residues" evidence="10">
    <location>
        <begin position="83"/>
        <end position="92"/>
    </location>
</feature>
<dbReference type="Pfam" id="PF00664">
    <property type="entry name" value="ABC_membrane"/>
    <property type="match status" value="2"/>
</dbReference>
<evidence type="ECO:0000313" key="14">
    <source>
        <dbReference type="EMBL" id="KAK3358931.1"/>
    </source>
</evidence>
<evidence type="ECO:0000256" key="5">
    <source>
        <dbReference type="ARBA" id="ARBA00022741"/>
    </source>
</evidence>
<evidence type="ECO:0000256" key="7">
    <source>
        <dbReference type="ARBA" id="ARBA00022989"/>
    </source>
</evidence>
<feature type="domain" description="ABC transporter" evidence="12">
    <location>
        <begin position="1403"/>
        <end position="1672"/>
    </location>
</feature>
<evidence type="ECO:0000256" key="8">
    <source>
        <dbReference type="ARBA" id="ARBA00023136"/>
    </source>
</evidence>
<evidence type="ECO:0000256" key="2">
    <source>
        <dbReference type="ARBA" id="ARBA00022448"/>
    </source>
</evidence>
<dbReference type="SUPFAM" id="SSF90123">
    <property type="entry name" value="ABC transporter transmembrane region"/>
    <property type="match status" value="2"/>
</dbReference>
<feature type="region of interest" description="Disordered" evidence="10">
    <location>
        <begin position="963"/>
        <end position="1018"/>
    </location>
</feature>
<feature type="transmembrane region" description="Helical" evidence="11">
    <location>
        <begin position="1122"/>
        <end position="1142"/>
    </location>
</feature>
<keyword evidence="9" id="KW-0325">Glycoprotein</keyword>
<dbReference type="Gene3D" id="1.20.1560.10">
    <property type="entry name" value="ABC transporter type 1, transmembrane domain"/>
    <property type="match status" value="2"/>
</dbReference>
<dbReference type="GO" id="GO:0016887">
    <property type="term" value="F:ATP hydrolysis activity"/>
    <property type="evidence" value="ECO:0007669"/>
    <property type="project" value="InterPro"/>
</dbReference>